<evidence type="ECO:0000259" key="3">
    <source>
        <dbReference type="Pfam" id="PF05424"/>
    </source>
</evidence>
<dbReference type="InterPro" id="IPR044932">
    <property type="entry name" value="PfEMP1_ATS_sf"/>
</dbReference>
<dbReference type="Pfam" id="PF15445">
    <property type="entry name" value="ATS"/>
    <property type="match status" value="1"/>
</dbReference>
<dbReference type="Gene3D" id="1.20.58.1930">
    <property type="match status" value="1"/>
</dbReference>
<feature type="region of interest" description="Disordered" evidence="1">
    <location>
        <begin position="1520"/>
        <end position="1541"/>
    </location>
</feature>
<feature type="compositionally biased region" description="Basic and acidic residues" evidence="1">
    <location>
        <begin position="1584"/>
        <end position="1593"/>
    </location>
</feature>
<dbReference type="GO" id="GO:0016020">
    <property type="term" value="C:membrane"/>
    <property type="evidence" value="ECO:0007669"/>
    <property type="project" value="InterPro"/>
</dbReference>
<evidence type="ECO:0000259" key="4">
    <source>
        <dbReference type="Pfam" id="PF15445"/>
    </source>
</evidence>
<dbReference type="InterPro" id="IPR042202">
    <property type="entry name" value="Duffy-ag-bd_sf"/>
</dbReference>
<dbReference type="InterPro" id="IPR029210">
    <property type="entry name" value="PfEMP1_NTS"/>
</dbReference>
<evidence type="ECO:0000259" key="6">
    <source>
        <dbReference type="Pfam" id="PF18562"/>
    </source>
</evidence>
<dbReference type="SUPFAM" id="SSF140924">
    <property type="entry name" value="Duffy binding domain-like"/>
    <property type="match status" value="5"/>
</dbReference>
<protein>
    <submittedName>
        <fullName evidence="8">Erythrocyte membrane protein 1, PfEMP1, putative</fullName>
    </submittedName>
</protein>
<feature type="region of interest" description="Disordered" evidence="1">
    <location>
        <begin position="2047"/>
        <end position="2201"/>
    </location>
</feature>
<feature type="compositionally biased region" description="Polar residues" evidence="1">
    <location>
        <begin position="2392"/>
        <end position="2406"/>
    </location>
</feature>
<feature type="domain" description="Duffy-antigen binding" evidence="3">
    <location>
        <begin position="1362"/>
        <end position="1579"/>
    </location>
</feature>
<feature type="region of interest" description="Disordered" evidence="1">
    <location>
        <begin position="2485"/>
        <end position="2505"/>
    </location>
</feature>
<gene>
    <name evidence="8" type="ORF">PRG01_0305600</name>
</gene>
<feature type="compositionally biased region" description="Basic and acidic residues" evidence="1">
    <location>
        <begin position="2158"/>
        <end position="2176"/>
    </location>
</feature>
<evidence type="ECO:0000313" key="9">
    <source>
        <dbReference type="Proteomes" id="UP000240500"/>
    </source>
</evidence>
<dbReference type="InterPro" id="IPR008602">
    <property type="entry name" value="Duffy-antigen-binding"/>
</dbReference>
<feature type="domain" description="Duffy-antigen binding" evidence="3">
    <location>
        <begin position="115"/>
        <end position="303"/>
    </location>
</feature>
<feature type="region of interest" description="Disordered" evidence="1">
    <location>
        <begin position="1326"/>
        <end position="1361"/>
    </location>
</feature>
<dbReference type="InterPro" id="IPR029211">
    <property type="entry name" value="PfEMP1_ATS"/>
</dbReference>
<accession>A0A2P9D412</accession>
<dbReference type="Pfam" id="PF18562">
    <property type="entry name" value="CIDR1_gamma"/>
    <property type="match status" value="1"/>
</dbReference>
<feature type="region of interest" description="Disordered" evidence="1">
    <location>
        <begin position="1240"/>
        <end position="1281"/>
    </location>
</feature>
<dbReference type="Gene3D" id="1.20.58.830">
    <property type="match status" value="4"/>
</dbReference>
<organism evidence="8 9">
    <name type="scientific">Plasmodium reichenowi</name>
    <dbReference type="NCBI Taxonomy" id="5854"/>
    <lineage>
        <taxon>Eukaryota</taxon>
        <taxon>Sar</taxon>
        <taxon>Alveolata</taxon>
        <taxon>Apicomplexa</taxon>
        <taxon>Aconoidasida</taxon>
        <taxon>Haemosporida</taxon>
        <taxon>Plasmodiidae</taxon>
        <taxon>Plasmodium</taxon>
        <taxon>Plasmodium (Laverania)</taxon>
    </lineage>
</organism>
<dbReference type="Pfam" id="PF22672">
    <property type="entry name" value="DBL_C"/>
    <property type="match status" value="2"/>
</dbReference>
<name>A0A2P9D412_PLARE</name>
<feature type="compositionally biased region" description="Basic and acidic residues" evidence="1">
    <location>
        <begin position="1610"/>
        <end position="1623"/>
    </location>
</feature>
<evidence type="ECO:0000259" key="7">
    <source>
        <dbReference type="Pfam" id="PF22672"/>
    </source>
</evidence>
<feature type="region of interest" description="Disordered" evidence="1">
    <location>
        <begin position="2544"/>
        <end position="2589"/>
    </location>
</feature>
<feature type="compositionally biased region" description="Basic and acidic residues" evidence="1">
    <location>
        <begin position="1247"/>
        <end position="1258"/>
    </location>
</feature>
<dbReference type="Gene3D" id="1.20.1310.20">
    <property type="entry name" value="Duffy-antigen binding domain"/>
    <property type="match status" value="3"/>
</dbReference>
<feature type="domain" description="Plasmodium falciparum erythrocyte membrane protein 1 acidic terminal segment" evidence="4">
    <location>
        <begin position="2215"/>
        <end position="2705"/>
    </location>
</feature>
<dbReference type="OrthoDB" id="379185at2759"/>
<dbReference type="Pfam" id="PF03011">
    <property type="entry name" value="PFEMP"/>
    <property type="match status" value="2"/>
</dbReference>
<feature type="compositionally biased region" description="Polar residues" evidence="1">
    <location>
        <begin position="2545"/>
        <end position="2555"/>
    </location>
</feature>
<proteinExistence type="predicted"/>
<feature type="domain" description="Cysteine-rich interdomain region 1 gamma" evidence="6">
    <location>
        <begin position="1837"/>
        <end position="1889"/>
    </location>
</feature>
<evidence type="ECO:0000256" key="1">
    <source>
        <dbReference type="SAM" id="MobiDB-lite"/>
    </source>
</evidence>
<feature type="domain" description="Duffy-binding-like" evidence="2">
    <location>
        <begin position="1911"/>
        <end position="2054"/>
    </location>
</feature>
<dbReference type="InterPro" id="IPR004258">
    <property type="entry name" value="DBL"/>
</dbReference>
<feature type="domain" description="Duffy-binding-like" evidence="2">
    <location>
        <begin position="583"/>
        <end position="725"/>
    </location>
</feature>
<feature type="region of interest" description="Disordered" evidence="1">
    <location>
        <begin position="2374"/>
        <end position="2406"/>
    </location>
</feature>
<dbReference type="Pfam" id="PF15447">
    <property type="entry name" value="NTS"/>
    <property type="match status" value="1"/>
</dbReference>
<feature type="region of interest" description="Disordered" evidence="1">
    <location>
        <begin position="1419"/>
        <end position="1453"/>
    </location>
</feature>
<dbReference type="Gene3D" id="1.10.1900.40">
    <property type="entry name" value="Acidic terminal segments, variant surface antigen of PfEMP1"/>
    <property type="match status" value="2"/>
</dbReference>
<dbReference type="GO" id="GO:0046789">
    <property type="term" value="F:host cell surface receptor binding"/>
    <property type="evidence" value="ECO:0007669"/>
    <property type="project" value="InterPro"/>
</dbReference>
<dbReference type="Pfam" id="PF05424">
    <property type="entry name" value="Duffy_binding"/>
    <property type="match status" value="3"/>
</dbReference>
<feature type="domain" description="Duffy-binding-like" evidence="7">
    <location>
        <begin position="1640"/>
        <end position="1790"/>
    </location>
</feature>
<dbReference type="FunFam" id="1.20.1310.20:FF:000001">
    <property type="entry name" value="Erythrocyte membrane protein 1, PfEMP1"/>
    <property type="match status" value="1"/>
</dbReference>
<feature type="compositionally biased region" description="Acidic residues" evidence="1">
    <location>
        <begin position="2076"/>
        <end position="2085"/>
    </location>
</feature>
<feature type="compositionally biased region" description="Acidic residues" evidence="1">
    <location>
        <begin position="741"/>
        <end position="752"/>
    </location>
</feature>
<dbReference type="InterPro" id="IPR041480">
    <property type="entry name" value="CIDR1_gamma"/>
</dbReference>
<dbReference type="EMBL" id="LT969566">
    <property type="protein sequence ID" value="SOV75791.1"/>
    <property type="molecule type" value="Genomic_DNA"/>
</dbReference>
<evidence type="ECO:0000259" key="2">
    <source>
        <dbReference type="Pfam" id="PF03011"/>
    </source>
</evidence>
<feature type="compositionally biased region" description="Basic and acidic residues" evidence="1">
    <location>
        <begin position="2047"/>
        <end position="2060"/>
    </location>
</feature>
<evidence type="ECO:0000313" key="8">
    <source>
        <dbReference type="EMBL" id="SOV75791.1"/>
    </source>
</evidence>
<dbReference type="FunFam" id="1.20.58.830:FF:000003">
    <property type="entry name" value="Erythrocyte membrane protein 1, PfEMP1"/>
    <property type="match status" value="1"/>
</dbReference>
<dbReference type="Proteomes" id="UP000240500">
    <property type="component" value="Chromosome 3"/>
</dbReference>
<feature type="domain" description="Plasmodium falciparum erythrocyte membrane protein-1 N-terminal segment" evidence="5">
    <location>
        <begin position="22"/>
        <end position="57"/>
    </location>
</feature>
<dbReference type="InterPro" id="IPR054595">
    <property type="entry name" value="DBL_C"/>
</dbReference>
<reference evidence="8 9" key="1">
    <citation type="submission" date="2016-09" db="EMBL/GenBank/DDBJ databases">
        <authorList>
            <consortium name="Pathogen Informatics"/>
        </authorList>
    </citation>
    <scope>NUCLEOTIDE SEQUENCE [LARGE SCALE GENOMIC DNA]</scope>
</reference>
<dbReference type="FunFam" id="1.20.58.1930:FF:000001">
    <property type="entry name" value="Erythrocyte membrane protein 1, PfEMP1"/>
    <property type="match status" value="1"/>
</dbReference>
<feature type="compositionally biased region" description="Polar residues" evidence="1">
    <location>
        <begin position="2493"/>
        <end position="2505"/>
    </location>
</feature>
<feature type="region of interest" description="Disordered" evidence="1">
    <location>
        <begin position="723"/>
        <end position="770"/>
    </location>
</feature>
<feature type="compositionally biased region" description="Basic and acidic residues" evidence="1">
    <location>
        <begin position="2576"/>
        <end position="2589"/>
    </location>
</feature>
<evidence type="ECO:0000259" key="5">
    <source>
        <dbReference type="Pfam" id="PF15447"/>
    </source>
</evidence>
<sequence>MGGGTGGEDGKEKDHKYKFVADAKDLLDRIGETIQKQARDAALPYEKYLHGHLSQATFSNGEKVHNDDPCQLNYNYDTNVTSTVIEPCNHKSGKRLSELHSGECDNRKIRGNNEGACAPFRRLHVCDTNLEQIKPAQIESTHNLLADVCMAAKFEGQSISGYHPQYEEQYPSSGSTMCTMLARSFADIGDIIRGKDLFLGNNRKDKLENNLKRIFGKIHEKLTAPEAKKRYEGDGDNYYKLREDWWALNRKKVWDALTCHAPNGEVHYFRKTCSDGKSHTYNKCQCIGQTVPTYLDYVPQFLRWFEEWAEDFCRKRKHKLQNAKNKCRGEDGSGKDRYCDLNGYDCKKTASGEKKFVKGEDCHKCSVACDDFVKWIDNQKQEFVKQKGKYTNELSGNSRQRRSIKNNVYKGYDEEFYNELRTDYRNINNFLQKLSEEKICKDQPKIGDERESPVDFTKNDVEEIFSHTVYCQACPWCGMDCISDGKCTRKPDTSCNHEKIKKDYNNENTTNIPILTADKGQSDILKKYKNFCAPRTANGVDIQIKKWQCYYDDNKPSDENDNCIQGEWKTFKKDQKFTSYNAFFYRSIIEMLKESIDWREKLNSCINKNTCKNGCKSRCECYERWITQKKNEFRKIKEHFRKQKDMKEEKADHDTTLKLILNFTFLNDIEEAYPDKQQVAKIRNLLGDKIKEELEDASKKETSIDDLLDEELQKAKTCLQTHTDDNCPQDKCAARSLPPSQDEESDSDDEEEPTPKPKDTRTNPCYDDTTTEYPMLAHKVAEDIHKKTHKEMKENSVDSKGKNVLKADASLGKYNGKFNGSELSNNICSINEDEHSNRNAGDSKGPCGGKGPNRFKIGEQWKTSTDLQTKDPQLFLPPRREHMCTSNLEYLLRPTYGSLMQVGNGKFNHSFLGDVLNASKSEAEDIINKYKENKGNSGQNTKNGLEGDQATTCRSIRYSFADIGDIIRGKDLWDKNEWEKNTQSNLEKIFKEIKQNLPKKMQGKYDGDDQKTKPPYKQLREDWWTANRHQVWRAMTCATKKEKHIKCGTTPYDDYIPQRLRWMTEWAEWYCKAQSQEYWKLFTQCRTCKSKSDGQSCYNSDPYCQECKKACDKYTKEIEKWRKQWTQMDMKYTISYLSAQDNHAGKAYPDADYQQLFDFLKQLHTASVASSDKGTTKVLTAATPNTPYSTAARYIHQELPRTQCQKQREFCQQQNGSAGKGKTNEKYALSLTPHEYKDACKCNIRPPSKEDNRRRSEDSGEQSPRRPSPQPTSPQEPPQDNVNVCAIVDGIFKDTSKFKEACEQKYGGNNSRLGWKCVTTTGNGSIATSGVEATGEGDSVGGNPRAKRSAETSGSSDEKGAICIPPRRRKLYIHKVEDGEVKDDASLRDWFVKSAAVETFFLWHNYKTVKQKEIAEKERKKKEQQNGLFSLQLLVPPSSEDDDSNPETQLKDGTIPEEFLRQMFYTLGDYRDIFFGVSDEDVKKALQKSFVIPSSGESKGKETSSKKEDIMDKIKNAIDKIPEISGTPSTPPKHNGQQTKPEEWWKSTLGPAVWNGMVCALTYDTDTKEGTPPNQLDEVKKNLLEADGTKPKNDSNYTYTNAKIDEDSDTDAKKADDSRTSETKLSEFVETRTFFRWLHEWGNEFCKKRTEMLKQIKKECTEDGEDEKQKYSGDGEDCLGNLPENPTNFNGLEGPTCAGHCRKYRKWIRRKKIEFTEQSNAYTGQKNKCKDGSESGVNGVCGTLITTCDKAGDFLNKLKNRPCKNNSEEEGKKGENEIDFKNEGDTFKHTTHCDPCREFKVKCENGSCNGGGTNVVCNGNNGTITAENIQNQTGPNGDIEILVSDNNTNRNKFENGLETCKDANIFEGFRKEEWKCAKVCGYEVCTPKNGNGQKVKVQNGNDKHIITIRGLVAHWVQYFLEDYKKIKHKISHCIKNGKEDKCICGCDKKCKCVKQWVEKKRGEWKTIRDRFLEQYKMDTDEDFNLRSFLETLLRQIPVAKAKNKVIKLSVFDGSKGCCVEAHAQKNNVHQDAIDCMLKKLEDKANKCAEKHKEPSDKTETSGENQSPCVENPTLVGDDDPLEEENPVTQPGFCPPTQEPQEDKVLDEEECKAAPPPGETEDGEKDREKASSPTEGDASPGSSKSPDQESDVPTGAGSGDDKKDKDDQPTDSKEEKAPAPAPAPDPQKHRPQPQPTQSPIKLLDDPLVIPSLSSSTLMWSIGISFAALTYWFLKKKTRRPVDFLSVLEIPQNDYGIPTLKSSNRYIPYASGKYRGKRYIYLEGDTDEDKYAFMSDTTDVTSSESEYEEFDINDIYPYQSPKYKTLIEVVLEPSKRDTQNDIQSDNTSTNKLTDNEWNELKQNFISNMLQSKPKDLQNDYRSGNSPTNTNNTTMSRHNVDNNTHPTMSRLNRNLYTGEEYNYDMINNIGNNDLYSDVDSTSDNSGPTSGTKVPYSGIDLINDSLNSGNQPIDIYDEILKRKENELFGTENHPKRTSNNSVASPTNSDPLHNQLELFHKWFDRHKNMCEKWNNKEDILNKLKEEWENDNNNSGNKTSGNITPTSDNTPPPSDIPSGKLSDIHSGKLSDIHSGKLSDIPSGKLSDIPSSNKMLNTDVSIQIHMDNNPMDDNIYLDTYPDKYTVDNINPVDSNTPNPNLVENINPNLVGNINPNLVETPTNNPNHVQIQMSVKNTQMMNEKYPIGDVWDI</sequence>
<dbReference type="VEuPathDB" id="PlasmoDB:PRG01_0305600"/>
<feature type="domain" description="Duffy-antigen binding" evidence="3">
    <location>
        <begin position="875"/>
        <end position="1061"/>
    </location>
</feature>
<dbReference type="FunFam" id="1.10.1900.40:FF:000001">
    <property type="entry name" value="Erythrocyte membrane protein 1"/>
    <property type="match status" value="1"/>
</dbReference>
<feature type="region of interest" description="Disordered" evidence="1">
    <location>
        <begin position="1584"/>
        <end position="1623"/>
    </location>
</feature>
<feature type="compositionally biased region" description="Pro residues" evidence="1">
    <location>
        <begin position="1266"/>
        <end position="1277"/>
    </location>
</feature>
<dbReference type="VEuPathDB" id="PlasmoDB:PRCDC_0036300"/>
<feature type="domain" description="Duffy-binding-like" evidence="7">
    <location>
        <begin position="307"/>
        <end position="468"/>
    </location>
</feature>